<accession>A0A941E9Q3</accession>
<comment type="caution">
    <text evidence="2">The sequence shown here is derived from an EMBL/GenBank/DDBJ whole genome shotgun (WGS) entry which is preliminary data.</text>
</comment>
<organism evidence="2 3">
    <name type="scientific">Actinospica acidithermotolerans</name>
    <dbReference type="NCBI Taxonomy" id="2828514"/>
    <lineage>
        <taxon>Bacteria</taxon>
        <taxon>Bacillati</taxon>
        <taxon>Actinomycetota</taxon>
        <taxon>Actinomycetes</taxon>
        <taxon>Catenulisporales</taxon>
        <taxon>Actinospicaceae</taxon>
        <taxon>Actinospica</taxon>
    </lineage>
</organism>
<gene>
    <name evidence="2" type="ORF">KDK95_09330</name>
</gene>
<dbReference type="EMBL" id="JAGSOH010000018">
    <property type="protein sequence ID" value="MBR7826503.1"/>
    <property type="molecule type" value="Genomic_DNA"/>
</dbReference>
<proteinExistence type="predicted"/>
<reference evidence="2" key="1">
    <citation type="submission" date="2021-04" db="EMBL/GenBank/DDBJ databases">
        <title>Genome based classification of Actinospica acidithermotolerans sp. nov., an actinobacterium isolated from an Indonesian hot spring.</title>
        <authorList>
            <person name="Kusuma A.B."/>
            <person name="Putra K.E."/>
            <person name="Nafisah S."/>
            <person name="Loh J."/>
            <person name="Nouioui I."/>
            <person name="Goodfellow M."/>
        </authorList>
    </citation>
    <scope>NUCLEOTIDE SEQUENCE</scope>
    <source>
        <strain evidence="2">MGRD01-02</strain>
    </source>
</reference>
<feature type="compositionally biased region" description="Basic and acidic residues" evidence="1">
    <location>
        <begin position="1"/>
        <end position="12"/>
    </location>
</feature>
<evidence type="ECO:0000313" key="3">
    <source>
        <dbReference type="Proteomes" id="UP000676325"/>
    </source>
</evidence>
<keyword evidence="3" id="KW-1185">Reference proteome</keyword>
<feature type="region of interest" description="Disordered" evidence="1">
    <location>
        <begin position="130"/>
        <end position="157"/>
    </location>
</feature>
<evidence type="ECO:0000313" key="2">
    <source>
        <dbReference type="EMBL" id="MBR7826503.1"/>
    </source>
</evidence>
<sequence length="157" mass="16806">MNESQREPRDEQFDGFDEAEGFEIPVQDAERELPAASADGPDWTRARQVRDDPESLGAEARKLWDAVYSQFLQPLVRNYPEAAGHLTTAGEELASAVRSLIRGNEQLWAGSGPRDAEPSETADVVEVLLDDDAPAPGDGAGAAGADDGPGQDQEAES</sequence>
<feature type="region of interest" description="Disordered" evidence="1">
    <location>
        <begin position="25"/>
        <end position="54"/>
    </location>
</feature>
<evidence type="ECO:0000256" key="1">
    <source>
        <dbReference type="SAM" id="MobiDB-lite"/>
    </source>
</evidence>
<dbReference type="AlphaFoldDB" id="A0A941E9Q3"/>
<feature type="region of interest" description="Disordered" evidence="1">
    <location>
        <begin position="1"/>
        <end position="20"/>
    </location>
</feature>
<name>A0A941E9Q3_9ACTN</name>
<feature type="compositionally biased region" description="Basic and acidic residues" evidence="1">
    <location>
        <begin position="42"/>
        <end position="54"/>
    </location>
</feature>
<dbReference type="Proteomes" id="UP000676325">
    <property type="component" value="Unassembled WGS sequence"/>
</dbReference>
<protein>
    <submittedName>
        <fullName evidence="2">Uncharacterized protein</fullName>
    </submittedName>
</protein>
<dbReference type="RefSeq" id="WP_212517651.1">
    <property type="nucleotide sequence ID" value="NZ_JAGSOH010000018.1"/>
</dbReference>